<reference evidence="2" key="1">
    <citation type="submission" date="2023-03" db="EMBL/GenBank/DDBJ databases">
        <title>Massive genome expansion in bonnet fungi (Mycena s.s.) driven by repeated elements and novel gene families across ecological guilds.</title>
        <authorList>
            <consortium name="Lawrence Berkeley National Laboratory"/>
            <person name="Harder C.B."/>
            <person name="Miyauchi S."/>
            <person name="Viragh M."/>
            <person name="Kuo A."/>
            <person name="Thoen E."/>
            <person name="Andreopoulos B."/>
            <person name="Lu D."/>
            <person name="Skrede I."/>
            <person name="Drula E."/>
            <person name="Henrissat B."/>
            <person name="Morin E."/>
            <person name="Kohler A."/>
            <person name="Barry K."/>
            <person name="LaButti K."/>
            <person name="Morin E."/>
            <person name="Salamov A."/>
            <person name="Lipzen A."/>
            <person name="Mereny Z."/>
            <person name="Hegedus B."/>
            <person name="Baldrian P."/>
            <person name="Stursova M."/>
            <person name="Weitz H."/>
            <person name="Taylor A."/>
            <person name="Grigoriev I.V."/>
            <person name="Nagy L.G."/>
            <person name="Martin F."/>
            <person name="Kauserud H."/>
        </authorList>
    </citation>
    <scope>NUCLEOTIDE SEQUENCE</scope>
    <source>
        <strain evidence="2">CBHHK200</strain>
    </source>
</reference>
<protein>
    <submittedName>
        <fullName evidence="2">Uncharacterized protein</fullName>
    </submittedName>
</protein>
<feature type="region of interest" description="Disordered" evidence="1">
    <location>
        <begin position="91"/>
        <end position="150"/>
    </location>
</feature>
<gene>
    <name evidence="2" type="ORF">C8F04DRAFT_1187037</name>
</gene>
<dbReference type="EMBL" id="JARJCM010000094">
    <property type="protein sequence ID" value="KAJ7030068.1"/>
    <property type="molecule type" value="Genomic_DNA"/>
</dbReference>
<accession>A0AAD6WWK0</accession>
<evidence type="ECO:0000256" key="1">
    <source>
        <dbReference type="SAM" id="MobiDB-lite"/>
    </source>
</evidence>
<comment type="caution">
    <text evidence="2">The sequence shown here is derived from an EMBL/GenBank/DDBJ whole genome shotgun (WGS) entry which is preliminary data.</text>
</comment>
<feature type="compositionally biased region" description="Polar residues" evidence="1">
    <location>
        <begin position="133"/>
        <end position="142"/>
    </location>
</feature>
<feature type="compositionally biased region" description="Polar residues" evidence="1">
    <location>
        <begin position="113"/>
        <end position="123"/>
    </location>
</feature>
<name>A0AAD6WWK0_9AGAR</name>
<feature type="region of interest" description="Disordered" evidence="1">
    <location>
        <begin position="45"/>
        <end position="67"/>
    </location>
</feature>
<sequence>MNPPPAQLVNVCPCYSNFGAGGPNRRVYAPATAISVLGAEKQKCVDTPDIEPSGSPESDFGSGCQNSVENESTQIPLILCPVVALSGSPEVCGSNEPTPSPIGAPDPLYGGNSIYSDAAQTMPTERPPDRLSNEPTPGQNGPQIVPIYPF</sequence>
<dbReference type="AlphaFoldDB" id="A0AAD6WWK0"/>
<dbReference type="Proteomes" id="UP001218188">
    <property type="component" value="Unassembled WGS sequence"/>
</dbReference>
<proteinExistence type="predicted"/>
<evidence type="ECO:0000313" key="3">
    <source>
        <dbReference type="Proteomes" id="UP001218188"/>
    </source>
</evidence>
<keyword evidence="3" id="KW-1185">Reference proteome</keyword>
<organism evidence="2 3">
    <name type="scientific">Mycena alexandri</name>
    <dbReference type="NCBI Taxonomy" id="1745969"/>
    <lineage>
        <taxon>Eukaryota</taxon>
        <taxon>Fungi</taxon>
        <taxon>Dikarya</taxon>
        <taxon>Basidiomycota</taxon>
        <taxon>Agaricomycotina</taxon>
        <taxon>Agaricomycetes</taxon>
        <taxon>Agaricomycetidae</taxon>
        <taxon>Agaricales</taxon>
        <taxon>Marasmiineae</taxon>
        <taxon>Mycenaceae</taxon>
        <taxon>Mycena</taxon>
    </lineage>
</organism>
<evidence type="ECO:0000313" key="2">
    <source>
        <dbReference type="EMBL" id="KAJ7030068.1"/>
    </source>
</evidence>